<organism evidence="1 2">
    <name type="scientific">Arctium lappa</name>
    <name type="common">Greater burdock</name>
    <name type="synonym">Lappa major</name>
    <dbReference type="NCBI Taxonomy" id="4217"/>
    <lineage>
        <taxon>Eukaryota</taxon>
        <taxon>Viridiplantae</taxon>
        <taxon>Streptophyta</taxon>
        <taxon>Embryophyta</taxon>
        <taxon>Tracheophyta</taxon>
        <taxon>Spermatophyta</taxon>
        <taxon>Magnoliopsida</taxon>
        <taxon>eudicotyledons</taxon>
        <taxon>Gunneridae</taxon>
        <taxon>Pentapetalae</taxon>
        <taxon>asterids</taxon>
        <taxon>campanulids</taxon>
        <taxon>Asterales</taxon>
        <taxon>Asteraceae</taxon>
        <taxon>Carduoideae</taxon>
        <taxon>Cardueae</taxon>
        <taxon>Arctiinae</taxon>
        <taxon>Arctium</taxon>
    </lineage>
</organism>
<evidence type="ECO:0000313" key="1">
    <source>
        <dbReference type="EMBL" id="KAI3769344.1"/>
    </source>
</evidence>
<name>A0ACB9FDE5_ARCLA</name>
<gene>
    <name evidence="1" type="ORF">L6452_00445</name>
</gene>
<evidence type="ECO:0000313" key="2">
    <source>
        <dbReference type="Proteomes" id="UP001055879"/>
    </source>
</evidence>
<proteinExistence type="predicted"/>
<dbReference type="EMBL" id="CM042047">
    <property type="protein sequence ID" value="KAI3769344.1"/>
    <property type="molecule type" value="Genomic_DNA"/>
</dbReference>
<sequence>MPRIPRGELFEFDPDIERTFRNRRRARRITLTLDPPIMEPPPPGFENRGLRQPPLLENQVKQPIFHDAPPIFGNPPEHPFQQHGPNQNHNNDDDTESNNNEHRDEIPNIINLANSKEGRIMDYAIPDFEQLNSGIVRPHMTALHFELKPIMFHMLQTNGQFAGMPSEDPHSHLKSFMEITDAFLIPGVSNDALRLTLFPFSLRDRAKSWFNSLAPGSVPSWSNMAERFLRKYFPPTRNAKSRNEICMFKQMDDEAIPDAWERFKELLRKCPYHGIPYCIQLETFYNGLNPMAKQMLDATSGGAFTANTYNDGYEILEKISTNNGHWADPRAQPQKKTAGIHDIDAYTALTAQLASMTSMLKNLSTGQGVQPVAAASNQSVLSVQCVCCGGDHSYEHCSQNSESVNYVHNRNAPYGNTYNASWRQHPNFSWNSPCLNQPAPKPQETSNFQSQHHASSSQHHQNQGSHHQNQGSHHQNQGSQHQQNQSSQHHQNRNFQNNQQHFQKPPPQAESSSSLEAMMRGFMTQTQTALRNLETQVSQIAQNQNNRVIGTLPSDTEIPRAPGKEHVKAVTLRSGKELTETVPKEFGPMTKSEFEKTIQSEPNGTALPPVDKILSNLLGVQAPVVTNNIPLRSDYPTLFPEDDTREKIVESSIPTILPESTTKGITKPSCSTLANKAVIKPVPPYVPYPQRLRNQKEELQFKKFLDVFKELHINIPLVEAIEQMPSYAKFLKDILSKKKKLNEYETVALTEGCSALLTNRIPPKLKDPGSFTIPCSIGGKEVGKALCDLGASINLMPLSVFNNLGIGEARPTTVTLQLADKTIAYPKGKIEDVIVQVDKFIFPADFIILDFEADKDIPILLGRPFLATGRTLIDVQKGELTMRLQDQKVTFNVFNSLRYPEDVEECSNLSVTESLCHEDGLRKFCELEEEDDDDVDLAVSDNLSLGDDVTVPVNAVAFEPLENNEPKPFTRSIVSPPDLELKQLPSHLKYAFLGEEGKLPVIISSTLELHQEQKLVDMLKLHTKAIGWTIADLRGISPSICQHKIILEDKNFTSIEPQRRLNPVMKEVVKKEILKWLDAGIIFPIASSSWVSPVQCVPKKGGFIVIANDKNELIPTRVVSGWRICMDYRRLNKATQRTIFHYLLLTKC</sequence>
<keyword evidence="2" id="KW-1185">Reference proteome</keyword>
<comment type="caution">
    <text evidence="1">The sequence shown here is derived from an EMBL/GenBank/DDBJ whole genome shotgun (WGS) entry which is preliminary data.</text>
</comment>
<dbReference type="Proteomes" id="UP001055879">
    <property type="component" value="Linkage Group LG01"/>
</dbReference>
<protein>
    <submittedName>
        <fullName evidence="1">Uncharacterized protein</fullName>
    </submittedName>
</protein>
<accession>A0ACB9FDE5</accession>
<reference evidence="1 2" key="2">
    <citation type="journal article" date="2022" name="Mol. Ecol. Resour.">
        <title>The genomes of chicory, endive, great burdock and yacon provide insights into Asteraceae paleo-polyploidization history and plant inulin production.</title>
        <authorList>
            <person name="Fan W."/>
            <person name="Wang S."/>
            <person name="Wang H."/>
            <person name="Wang A."/>
            <person name="Jiang F."/>
            <person name="Liu H."/>
            <person name="Zhao H."/>
            <person name="Xu D."/>
            <person name="Zhang Y."/>
        </authorList>
    </citation>
    <scope>NUCLEOTIDE SEQUENCE [LARGE SCALE GENOMIC DNA]</scope>
    <source>
        <strain evidence="2">cv. Niubang</strain>
    </source>
</reference>
<reference evidence="2" key="1">
    <citation type="journal article" date="2022" name="Mol. Ecol. Resour.">
        <title>The genomes of chicory, endive, great burdock and yacon provide insights into Asteraceae palaeo-polyploidization history and plant inulin production.</title>
        <authorList>
            <person name="Fan W."/>
            <person name="Wang S."/>
            <person name="Wang H."/>
            <person name="Wang A."/>
            <person name="Jiang F."/>
            <person name="Liu H."/>
            <person name="Zhao H."/>
            <person name="Xu D."/>
            <person name="Zhang Y."/>
        </authorList>
    </citation>
    <scope>NUCLEOTIDE SEQUENCE [LARGE SCALE GENOMIC DNA]</scope>
    <source>
        <strain evidence="2">cv. Niubang</strain>
    </source>
</reference>